<proteinExistence type="predicted"/>
<gene>
    <name evidence="1" type="ORF">NC992_21965</name>
</gene>
<evidence type="ECO:0000313" key="1">
    <source>
        <dbReference type="EMBL" id="MEP0949561.1"/>
    </source>
</evidence>
<protein>
    <submittedName>
        <fullName evidence="1">Uncharacterized protein</fullName>
    </submittedName>
</protein>
<keyword evidence="2" id="KW-1185">Reference proteome</keyword>
<evidence type="ECO:0000313" key="2">
    <source>
        <dbReference type="Proteomes" id="UP001482513"/>
    </source>
</evidence>
<accession>A0ABV0KAI8</accession>
<name>A0ABV0KAI8_9CYAN</name>
<dbReference type="EMBL" id="JAMPKX010000012">
    <property type="protein sequence ID" value="MEP0949561.1"/>
    <property type="molecule type" value="Genomic_DNA"/>
</dbReference>
<organism evidence="1 2">
    <name type="scientific">Leptolyngbya subtilissima DQ-A4</name>
    <dbReference type="NCBI Taxonomy" id="2933933"/>
    <lineage>
        <taxon>Bacteria</taxon>
        <taxon>Bacillati</taxon>
        <taxon>Cyanobacteriota</taxon>
        <taxon>Cyanophyceae</taxon>
        <taxon>Leptolyngbyales</taxon>
        <taxon>Leptolyngbyaceae</taxon>
        <taxon>Leptolyngbya group</taxon>
        <taxon>Leptolyngbya</taxon>
    </lineage>
</organism>
<dbReference type="Proteomes" id="UP001482513">
    <property type="component" value="Unassembled WGS sequence"/>
</dbReference>
<reference evidence="1 2" key="1">
    <citation type="submission" date="2022-04" db="EMBL/GenBank/DDBJ databases">
        <title>Positive selection, recombination, and allopatry shape intraspecific diversity of widespread and dominant cyanobacteria.</title>
        <authorList>
            <person name="Wei J."/>
            <person name="Shu W."/>
            <person name="Hu C."/>
        </authorList>
    </citation>
    <scope>NUCLEOTIDE SEQUENCE [LARGE SCALE GENOMIC DNA]</scope>
    <source>
        <strain evidence="1 2">DQ-A4</strain>
    </source>
</reference>
<comment type="caution">
    <text evidence="1">The sequence shown here is derived from an EMBL/GenBank/DDBJ whole genome shotgun (WGS) entry which is preliminary data.</text>
</comment>
<sequence>MSKNAKNQLFEILKNLGCLEEHAAFQKTLLSPPPNSQHSTVVTVIFPDGRAVKGTGKGQRRVDAELIAAQSTINILRNIYPELLVNWDGIYAEAQAGDALIKLGIYLSVSSRTASEKSKELQSLEIDQHLAKVFEQWKAKGDPDLAIWGNNLGEKKKATLVESLLWRRYGKHIMANDAPLQLQSLLKNLQ</sequence>
<dbReference type="RefSeq" id="WP_190695182.1">
    <property type="nucleotide sequence ID" value="NZ_JAMPKX010000012.1"/>
</dbReference>